<gene>
    <name evidence="2" type="ORF">SAMN04487946_104242</name>
</gene>
<dbReference type="CDD" id="cd04182">
    <property type="entry name" value="GT_2_like_f"/>
    <property type="match status" value="1"/>
</dbReference>
<keyword evidence="3" id="KW-1185">Reference proteome</keyword>
<dbReference type="GO" id="GO:0016779">
    <property type="term" value="F:nucleotidyltransferase activity"/>
    <property type="evidence" value="ECO:0007669"/>
    <property type="project" value="UniProtKB-KW"/>
</dbReference>
<dbReference type="InterPro" id="IPR029044">
    <property type="entry name" value="Nucleotide-diphossugar_trans"/>
</dbReference>
<proteinExistence type="predicted"/>
<dbReference type="SUPFAM" id="SSF53448">
    <property type="entry name" value="Nucleotide-diphospho-sugar transferases"/>
    <property type="match status" value="1"/>
</dbReference>
<dbReference type="AlphaFoldDB" id="A0A1H3FYK3"/>
<organism evidence="2 3">
    <name type="scientific">Halobellus clavatus</name>
    <dbReference type="NCBI Taxonomy" id="660517"/>
    <lineage>
        <taxon>Archaea</taxon>
        <taxon>Methanobacteriati</taxon>
        <taxon>Methanobacteriota</taxon>
        <taxon>Stenosarchaea group</taxon>
        <taxon>Halobacteria</taxon>
        <taxon>Halobacteriales</taxon>
        <taxon>Haloferacaceae</taxon>
        <taxon>Halobellus</taxon>
    </lineage>
</organism>
<dbReference type="RefSeq" id="WP_089766805.1">
    <property type="nucleotide sequence ID" value="NZ_FNPB01000004.1"/>
</dbReference>
<dbReference type="Gene3D" id="3.90.550.10">
    <property type="entry name" value="Spore Coat Polysaccharide Biosynthesis Protein SpsA, Chain A"/>
    <property type="match status" value="1"/>
</dbReference>
<dbReference type="OrthoDB" id="28434at2157"/>
<dbReference type="PANTHER" id="PTHR43777">
    <property type="entry name" value="MOLYBDENUM COFACTOR CYTIDYLYLTRANSFERASE"/>
    <property type="match status" value="1"/>
</dbReference>
<dbReference type="PANTHER" id="PTHR43777:SF1">
    <property type="entry name" value="MOLYBDENUM COFACTOR CYTIDYLYLTRANSFERASE"/>
    <property type="match status" value="1"/>
</dbReference>
<keyword evidence="2" id="KW-0548">Nucleotidyltransferase</keyword>
<dbReference type="STRING" id="660517.SAMN04487946_104242"/>
<evidence type="ECO:0000313" key="2">
    <source>
        <dbReference type="EMBL" id="SDX96010.1"/>
    </source>
</evidence>
<dbReference type="InterPro" id="IPR025877">
    <property type="entry name" value="MobA-like_NTP_Trfase"/>
</dbReference>
<name>A0A1H3FYK3_9EURY</name>
<reference evidence="3" key="1">
    <citation type="submission" date="2016-10" db="EMBL/GenBank/DDBJ databases">
        <authorList>
            <person name="Varghese N."/>
            <person name="Submissions S."/>
        </authorList>
    </citation>
    <scope>NUCLEOTIDE SEQUENCE [LARGE SCALE GENOMIC DNA]</scope>
    <source>
        <strain evidence="3">CGMCC 1.10118</strain>
    </source>
</reference>
<feature type="domain" description="MobA-like NTP transferase" evidence="1">
    <location>
        <begin position="20"/>
        <end position="181"/>
    </location>
</feature>
<accession>A0A1H3FYK3</accession>
<evidence type="ECO:0000259" key="1">
    <source>
        <dbReference type="Pfam" id="PF12804"/>
    </source>
</evidence>
<dbReference type="EMBL" id="FNPB01000004">
    <property type="protein sequence ID" value="SDX96010.1"/>
    <property type="molecule type" value="Genomic_DNA"/>
</dbReference>
<dbReference type="Proteomes" id="UP000199170">
    <property type="component" value="Unassembled WGS sequence"/>
</dbReference>
<evidence type="ECO:0000313" key="3">
    <source>
        <dbReference type="Proteomes" id="UP000199170"/>
    </source>
</evidence>
<sequence length="218" mass="23581">MSDRRSESGGGSAPTTELVGLITAAGESTRMGGFPKPLLTFDGQRFVERLVETYRAAGVDRVVVVLGHEADEVGRRADLSGATVVLNPDYEDGMLSSVRCGVEVAREADADGLLLTPVDYPLVPQSVVERLIDSFDGEHRNADVVHPAVDGGRGHPPLFSASVFADLLDAPPDEGARAVVYDETTDTRDVPVEDDRIFVDIDTPEEYWEAVKRYEPVP</sequence>
<keyword evidence="2" id="KW-0808">Transferase</keyword>
<protein>
    <submittedName>
        <fullName evidence="2">CTP:molybdopterin cytidylyltransferase MocA</fullName>
    </submittedName>
</protein>
<dbReference type="Pfam" id="PF12804">
    <property type="entry name" value="NTP_transf_3"/>
    <property type="match status" value="1"/>
</dbReference>